<organism evidence="1 2">
    <name type="scientific">Gordonia phage Yeezy</name>
    <dbReference type="NCBI Taxonomy" id="1821565"/>
    <lineage>
        <taxon>Viruses</taxon>
        <taxon>Duplodnaviria</taxon>
        <taxon>Heunggongvirae</taxon>
        <taxon>Uroviricota</taxon>
        <taxon>Caudoviricetes</taxon>
        <taxon>Nymbaxtervirinae</taxon>
        <taxon>Baxterfoxvirus</taxon>
        <taxon>Baxterfoxvirus yeezy</taxon>
        <taxon>Baxtervirus yeezy</taxon>
    </lineage>
</organism>
<proteinExistence type="predicted"/>
<evidence type="ECO:0000313" key="2">
    <source>
        <dbReference type="Proteomes" id="UP000202604"/>
    </source>
</evidence>
<protein>
    <submittedName>
        <fullName evidence="1">Uncharacterized protein</fullName>
    </submittedName>
</protein>
<accession>A0A142K9K4</accession>
<dbReference type="RefSeq" id="YP_009304371.1">
    <property type="nucleotide sequence ID" value="NC_031269.1"/>
</dbReference>
<dbReference type="EMBL" id="KU963249">
    <property type="protein sequence ID" value="AMS02787.1"/>
    <property type="molecule type" value="Genomic_DNA"/>
</dbReference>
<dbReference type="GeneID" id="29126505"/>
<sequence>MTPPPGAARTSSSPRSIDFSGIEDLKVAARTVLWNCGVDYGPNRINRLCVRFVNRIQGNGFDFFDFLANQVELTAQQRRSALANPDVQRVIAYADPTGETATNNVMRSGDT</sequence>
<reference evidence="2" key="1">
    <citation type="submission" date="2016-03" db="EMBL/GenBank/DDBJ databases">
        <authorList>
            <person name="Ploux O."/>
        </authorList>
    </citation>
    <scope>NUCLEOTIDE SEQUENCE [LARGE SCALE GENOMIC DNA]</scope>
</reference>
<gene>
    <name evidence="1" type="primary">42</name>
    <name evidence="1" type="ORF">SEA_YEEZY_42</name>
</gene>
<dbReference type="Proteomes" id="UP000202604">
    <property type="component" value="Segment"/>
</dbReference>
<name>A0A142K9K4_9CAUD</name>
<dbReference type="KEGG" id="vg:29126505"/>
<keyword evidence="2" id="KW-1185">Reference proteome</keyword>
<evidence type="ECO:0000313" key="1">
    <source>
        <dbReference type="EMBL" id="AMS02787.1"/>
    </source>
</evidence>